<sequence>MTVKYVRHTCLGGYDQTYVTLSVKLSYGVCKLSNETGDVAPDLVTLRRRDLEGRAQVFQWFKAFLEGRESIEYEPRSGRHLQELMEIETSPVIAGAIIQPPAIHIMEIEYCMYLHSTT</sequence>
<name>A0AAV8XAC8_9CUCU</name>
<organism evidence="1 2">
    <name type="scientific">Aromia moschata</name>
    <dbReference type="NCBI Taxonomy" id="1265417"/>
    <lineage>
        <taxon>Eukaryota</taxon>
        <taxon>Metazoa</taxon>
        <taxon>Ecdysozoa</taxon>
        <taxon>Arthropoda</taxon>
        <taxon>Hexapoda</taxon>
        <taxon>Insecta</taxon>
        <taxon>Pterygota</taxon>
        <taxon>Neoptera</taxon>
        <taxon>Endopterygota</taxon>
        <taxon>Coleoptera</taxon>
        <taxon>Polyphaga</taxon>
        <taxon>Cucujiformia</taxon>
        <taxon>Chrysomeloidea</taxon>
        <taxon>Cerambycidae</taxon>
        <taxon>Cerambycinae</taxon>
        <taxon>Callichromatini</taxon>
        <taxon>Aromia</taxon>
    </lineage>
</organism>
<comment type="caution">
    <text evidence="1">The sequence shown here is derived from an EMBL/GenBank/DDBJ whole genome shotgun (WGS) entry which is preliminary data.</text>
</comment>
<protein>
    <submittedName>
        <fullName evidence="1">Uncharacterized protein</fullName>
    </submittedName>
</protein>
<dbReference type="AlphaFoldDB" id="A0AAV8XAC8"/>
<evidence type="ECO:0000313" key="2">
    <source>
        <dbReference type="Proteomes" id="UP001162162"/>
    </source>
</evidence>
<accession>A0AAV8XAC8</accession>
<proteinExistence type="predicted"/>
<evidence type="ECO:0000313" key="1">
    <source>
        <dbReference type="EMBL" id="KAJ8934950.1"/>
    </source>
</evidence>
<dbReference type="EMBL" id="JAPWTK010000958">
    <property type="protein sequence ID" value="KAJ8934950.1"/>
    <property type="molecule type" value="Genomic_DNA"/>
</dbReference>
<dbReference type="Proteomes" id="UP001162162">
    <property type="component" value="Unassembled WGS sequence"/>
</dbReference>
<gene>
    <name evidence="1" type="ORF">NQ318_021206</name>
</gene>
<keyword evidence="2" id="KW-1185">Reference proteome</keyword>
<reference evidence="1" key="1">
    <citation type="journal article" date="2023" name="Insect Mol. Biol.">
        <title>Genome sequencing provides insights into the evolution of gene families encoding plant cell wall-degrading enzymes in longhorned beetles.</title>
        <authorList>
            <person name="Shin N.R."/>
            <person name="Okamura Y."/>
            <person name="Kirsch R."/>
            <person name="Pauchet Y."/>
        </authorList>
    </citation>
    <scope>NUCLEOTIDE SEQUENCE</scope>
    <source>
        <strain evidence="1">AMC_N1</strain>
    </source>
</reference>